<proteinExistence type="predicted"/>
<name>A0A3M7RVY6_BRAPC</name>
<dbReference type="Proteomes" id="UP000276133">
    <property type="component" value="Unassembled WGS sequence"/>
</dbReference>
<sequence length="8" mass="1030">MQHSMLHF</sequence>
<evidence type="ECO:0000313" key="2">
    <source>
        <dbReference type="Proteomes" id="UP000276133"/>
    </source>
</evidence>
<keyword evidence="2" id="KW-1185">Reference proteome</keyword>
<protein>
    <submittedName>
        <fullName evidence="1">Uncharacterized protein</fullName>
    </submittedName>
</protein>
<evidence type="ECO:0000313" key="1">
    <source>
        <dbReference type="EMBL" id="RNA27495.1"/>
    </source>
</evidence>
<accession>A0A3M7RVY6</accession>
<comment type="caution">
    <text evidence="1">The sequence shown here is derived from an EMBL/GenBank/DDBJ whole genome shotgun (WGS) entry which is preliminary data.</text>
</comment>
<dbReference type="EMBL" id="REGN01002533">
    <property type="protein sequence ID" value="RNA27495.1"/>
    <property type="molecule type" value="Genomic_DNA"/>
</dbReference>
<gene>
    <name evidence="1" type="ORF">BpHYR1_050264</name>
</gene>
<reference evidence="1 2" key="1">
    <citation type="journal article" date="2018" name="Sci. Rep.">
        <title>Genomic signatures of local adaptation to the degree of environmental predictability in rotifers.</title>
        <authorList>
            <person name="Franch-Gras L."/>
            <person name="Hahn C."/>
            <person name="Garcia-Roger E.M."/>
            <person name="Carmona M.J."/>
            <person name="Serra M."/>
            <person name="Gomez A."/>
        </authorList>
    </citation>
    <scope>NUCLEOTIDE SEQUENCE [LARGE SCALE GENOMIC DNA]</scope>
    <source>
        <strain evidence="1">HYR1</strain>
    </source>
</reference>
<organism evidence="1 2">
    <name type="scientific">Brachionus plicatilis</name>
    <name type="common">Marine rotifer</name>
    <name type="synonym">Brachionus muelleri</name>
    <dbReference type="NCBI Taxonomy" id="10195"/>
    <lineage>
        <taxon>Eukaryota</taxon>
        <taxon>Metazoa</taxon>
        <taxon>Spiralia</taxon>
        <taxon>Gnathifera</taxon>
        <taxon>Rotifera</taxon>
        <taxon>Eurotatoria</taxon>
        <taxon>Monogononta</taxon>
        <taxon>Pseudotrocha</taxon>
        <taxon>Ploima</taxon>
        <taxon>Brachionidae</taxon>
        <taxon>Brachionus</taxon>
    </lineage>
</organism>